<dbReference type="Proteomes" id="UP001567538">
    <property type="component" value="Unassembled WGS sequence"/>
</dbReference>
<organism evidence="1 2">
    <name type="scientific">Salvia divinorum</name>
    <name type="common">Maria pastora</name>
    <name type="synonym">Diviner's sage</name>
    <dbReference type="NCBI Taxonomy" id="28513"/>
    <lineage>
        <taxon>Eukaryota</taxon>
        <taxon>Viridiplantae</taxon>
        <taxon>Streptophyta</taxon>
        <taxon>Embryophyta</taxon>
        <taxon>Tracheophyta</taxon>
        <taxon>Spermatophyta</taxon>
        <taxon>Magnoliopsida</taxon>
        <taxon>eudicotyledons</taxon>
        <taxon>Gunneridae</taxon>
        <taxon>Pentapetalae</taxon>
        <taxon>asterids</taxon>
        <taxon>lamiids</taxon>
        <taxon>Lamiales</taxon>
        <taxon>Lamiaceae</taxon>
        <taxon>Nepetoideae</taxon>
        <taxon>Mentheae</taxon>
        <taxon>Salviinae</taxon>
        <taxon>Salvia</taxon>
        <taxon>Salvia subgen. Calosphace</taxon>
    </lineage>
</organism>
<evidence type="ECO:0000313" key="2">
    <source>
        <dbReference type="Proteomes" id="UP001567538"/>
    </source>
</evidence>
<sequence length="132" mass="14470">MCDAAEIRIEVVMMIRTFQNREEGHASSGSERITIAIVVGLAAAQQVAPLTTDRYLLLSPTPSCLSADPSLSLTLSRRHLHYNAVSGVFALPSREELRHHRLRLALPATGSFFPSQSLSPSSSRESGCRRRP</sequence>
<comment type="caution">
    <text evidence="1">The sequence shown here is derived from an EMBL/GenBank/DDBJ whole genome shotgun (WGS) entry which is preliminary data.</text>
</comment>
<name>A0ABD1FWQ0_SALDI</name>
<dbReference type="EMBL" id="JBEAFC010000012">
    <property type="protein sequence ID" value="KAL1535271.1"/>
    <property type="molecule type" value="Genomic_DNA"/>
</dbReference>
<gene>
    <name evidence="1" type="ORF">AAHA92_31348</name>
</gene>
<reference evidence="1 2" key="1">
    <citation type="submission" date="2024-06" db="EMBL/GenBank/DDBJ databases">
        <title>A chromosome level genome sequence of Diviner's sage (Salvia divinorum).</title>
        <authorList>
            <person name="Ford S.A."/>
            <person name="Ro D.-K."/>
            <person name="Ness R.W."/>
            <person name="Phillips M.A."/>
        </authorList>
    </citation>
    <scope>NUCLEOTIDE SEQUENCE [LARGE SCALE GENOMIC DNA]</scope>
    <source>
        <strain evidence="1">SAF-2024a</strain>
        <tissue evidence="1">Leaf</tissue>
    </source>
</reference>
<proteinExistence type="predicted"/>
<accession>A0ABD1FWQ0</accession>
<keyword evidence="2" id="KW-1185">Reference proteome</keyword>
<dbReference type="AlphaFoldDB" id="A0ABD1FWQ0"/>
<evidence type="ECO:0000313" key="1">
    <source>
        <dbReference type="EMBL" id="KAL1535271.1"/>
    </source>
</evidence>
<protein>
    <submittedName>
        <fullName evidence="1">Uncharacterized protein</fullName>
    </submittedName>
</protein>